<proteinExistence type="predicted"/>
<reference evidence="1" key="2">
    <citation type="submission" date="2017-11" db="EMBL/GenBank/DDBJ databases">
        <title>Coralsnake Venomics: Analyses of Venom Gland Transcriptomes and Proteomes of Six Brazilian Taxa.</title>
        <authorList>
            <person name="Aird S.D."/>
            <person name="Jorge da Silva N."/>
            <person name="Qiu L."/>
            <person name="Villar-Briones A."/>
            <person name="Aparecida-Saddi V."/>
            <person name="Campos-Telles M.P."/>
            <person name="Grau M."/>
            <person name="Mikheyev A.S."/>
        </authorList>
    </citation>
    <scope>NUCLEOTIDE SEQUENCE</scope>
    <source>
        <tissue evidence="1">Venom_gland</tissue>
    </source>
</reference>
<dbReference type="EMBL" id="IACM01060022">
    <property type="protein sequence ID" value="LAB26149.1"/>
    <property type="molecule type" value="Transcribed_RNA"/>
</dbReference>
<protein>
    <recommendedName>
        <fullName evidence="2">DUF4219 domain-containing protein</fullName>
    </recommendedName>
</protein>
<name>A0A2D4LZC1_9SAUR</name>
<sequence length="159" mass="18191">MAQEQSTSISLITRLDGTNYVSWPMKCSLLLRKDGLWTVVNNPPAWDPLNDEDKKKIGDFNRDNEKALSIIGLTLSDQQLVHSREESAARCWDILKRIYVRDSVGAHIHLTRKLFRAHLLKGGDMLAHLEFMKRTLQELQEKADFLGVASSLHHSFFFG</sequence>
<evidence type="ECO:0000313" key="1">
    <source>
        <dbReference type="EMBL" id="LAB26149.1"/>
    </source>
</evidence>
<organism evidence="1">
    <name type="scientific">Micrurus spixii</name>
    <name type="common">Amazon coral snake</name>
    <dbReference type="NCBI Taxonomy" id="129469"/>
    <lineage>
        <taxon>Eukaryota</taxon>
        <taxon>Metazoa</taxon>
        <taxon>Chordata</taxon>
        <taxon>Craniata</taxon>
        <taxon>Vertebrata</taxon>
        <taxon>Euteleostomi</taxon>
        <taxon>Lepidosauria</taxon>
        <taxon>Squamata</taxon>
        <taxon>Bifurcata</taxon>
        <taxon>Unidentata</taxon>
        <taxon>Episquamata</taxon>
        <taxon>Toxicofera</taxon>
        <taxon>Serpentes</taxon>
        <taxon>Colubroidea</taxon>
        <taxon>Elapidae</taxon>
        <taxon>Elapinae</taxon>
        <taxon>Micrurus</taxon>
    </lineage>
</organism>
<dbReference type="Pfam" id="PF14223">
    <property type="entry name" value="Retrotran_gag_2"/>
    <property type="match status" value="1"/>
</dbReference>
<dbReference type="AlphaFoldDB" id="A0A2D4LZC1"/>
<accession>A0A2D4LZC1</accession>
<reference evidence="1" key="1">
    <citation type="submission" date="2017-07" db="EMBL/GenBank/DDBJ databases">
        <authorList>
            <person name="Mikheyev A."/>
            <person name="Grau M."/>
        </authorList>
    </citation>
    <scope>NUCLEOTIDE SEQUENCE</scope>
    <source>
        <tissue evidence="1">Venom_gland</tissue>
    </source>
</reference>
<evidence type="ECO:0008006" key="2">
    <source>
        <dbReference type="Google" id="ProtNLM"/>
    </source>
</evidence>